<evidence type="ECO:0000256" key="1">
    <source>
        <dbReference type="SAM" id="SignalP"/>
    </source>
</evidence>
<dbReference type="STRING" id="880526.GCA_000427365_00899"/>
<feature type="chain" id="PRO_5016755318" description="Lipoprotein" evidence="1">
    <location>
        <begin position="27"/>
        <end position="181"/>
    </location>
</feature>
<name>A0A379MRF1_9BACT</name>
<dbReference type="RefSeq" id="WP_027290655.1">
    <property type="nucleotide sequence ID" value="NZ_UGVL01000001.1"/>
</dbReference>
<evidence type="ECO:0000313" key="3">
    <source>
        <dbReference type="Proteomes" id="UP000255233"/>
    </source>
</evidence>
<evidence type="ECO:0008006" key="4">
    <source>
        <dbReference type="Google" id="ProtNLM"/>
    </source>
</evidence>
<proteinExistence type="predicted"/>
<keyword evidence="3" id="KW-1185">Reference proteome</keyword>
<organism evidence="2 3">
    <name type="scientific">Rikenella microfusus</name>
    <dbReference type="NCBI Taxonomy" id="28139"/>
    <lineage>
        <taxon>Bacteria</taxon>
        <taxon>Pseudomonadati</taxon>
        <taxon>Bacteroidota</taxon>
        <taxon>Bacteroidia</taxon>
        <taxon>Bacteroidales</taxon>
        <taxon>Rikenellaceae</taxon>
        <taxon>Rikenella</taxon>
    </lineage>
</organism>
<accession>A0A379MRF1</accession>
<gene>
    <name evidence="2" type="ORF">NCTC11190_00546</name>
</gene>
<protein>
    <recommendedName>
        <fullName evidence="4">Lipoprotein</fullName>
    </recommendedName>
</protein>
<evidence type="ECO:0000313" key="2">
    <source>
        <dbReference type="EMBL" id="SUE33339.1"/>
    </source>
</evidence>
<feature type="signal peptide" evidence="1">
    <location>
        <begin position="1"/>
        <end position="26"/>
    </location>
</feature>
<dbReference type="Proteomes" id="UP000255233">
    <property type="component" value="Unassembled WGS sequence"/>
</dbReference>
<dbReference type="EMBL" id="UGVL01000001">
    <property type="protein sequence ID" value="SUE33339.1"/>
    <property type="molecule type" value="Genomic_DNA"/>
</dbReference>
<sequence>MFRFYAIRICCLGTVGCLSCGLPATAAAFLPQPAAADSAAACVPPAAIRADALTETFIRAGEMVAERDIALFTADLLETYKILKGDERNLTRLFLRCEGNWGATAYALALQAASRVPMRTVLMNYDAADRNWERTAVDMGMLYKGSRQPSYTFGVYLDRQQEVWRKVLDGPVRWRRTFLGR</sequence>
<reference evidence="2 3" key="1">
    <citation type="submission" date="2018-06" db="EMBL/GenBank/DDBJ databases">
        <authorList>
            <consortium name="Pathogen Informatics"/>
            <person name="Doyle S."/>
        </authorList>
    </citation>
    <scope>NUCLEOTIDE SEQUENCE [LARGE SCALE GENOMIC DNA]</scope>
    <source>
        <strain evidence="2 3">NCTC11190</strain>
    </source>
</reference>
<dbReference type="AlphaFoldDB" id="A0A379MRF1"/>
<keyword evidence="1" id="KW-0732">Signal</keyword>